<sequence>MAIHHALSGELIDVRPLGDELANTTTRTLYKTEHLEVFRVILRAGKAMPAHRVAGEITVQCLEGCIEFTTDKMQRMHGGDLICLAGGELHALKAIDDSSAIVTVLLHGA</sequence>
<gene>
    <name evidence="1" type="ORF">WKW80_31920</name>
</gene>
<dbReference type="Gene3D" id="2.60.120.10">
    <property type="entry name" value="Jelly Rolls"/>
    <property type="match status" value="1"/>
</dbReference>
<comment type="caution">
    <text evidence="1">The sequence shown here is derived from an EMBL/GenBank/DDBJ whole genome shotgun (WGS) entry which is preliminary data.</text>
</comment>
<dbReference type="SUPFAM" id="SSF51182">
    <property type="entry name" value="RmlC-like cupins"/>
    <property type="match status" value="1"/>
</dbReference>
<dbReference type="InterPro" id="IPR011051">
    <property type="entry name" value="RmlC_Cupin_sf"/>
</dbReference>
<dbReference type="EMBL" id="JBBKZV010000036">
    <property type="protein sequence ID" value="MEJ8826574.1"/>
    <property type="molecule type" value="Genomic_DNA"/>
</dbReference>
<keyword evidence="2" id="KW-1185">Reference proteome</keyword>
<proteinExistence type="predicted"/>
<dbReference type="InterPro" id="IPR014710">
    <property type="entry name" value="RmlC-like_jellyroll"/>
</dbReference>
<protein>
    <submittedName>
        <fullName evidence="1">Cupin</fullName>
    </submittedName>
</protein>
<dbReference type="RefSeq" id="WP_340367609.1">
    <property type="nucleotide sequence ID" value="NZ_JBBKZV010000036.1"/>
</dbReference>
<reference evidence="1 2" key="1">
    <citation type="submission" date="2024-03" db="EMBL/GenBank/DDBJ databases">
        <title>Novel species of the genus Variovorax.</title>
        <authorList>
            <person name="Liu Q."/>
            <person name="Xin Y.-H."/>
        </authorList>
    </citation>
    <scope>NUCLEOTIDE SEQUENCE [LARGE SCALE GENOMIC DNA]</scope>
    <source>
        <strain evidence="1 2">KACC 18501</strain>
    </source>
</reference>
<dbReference type="Proteomes" id="UP001363010">
    <property type="component" value="Unassembled WGS sequence"/>
</dbReference>
<name>A0ABU8W952_9BURK</name>
<organism evidence="1 2">
    <name type="scientific">Variovorax humicola</name>
    <dbReference type="NCBI Taxonomy" id="1769758"/>
    <lineage>
        <taxon>Bacteria</taxon>
        <taxon>Pseudomonadati</taxon>
        <taxon>Pseudomonadota</taxon>
        <taxon>Betaproteobacteria</taxon>
        <taxon>Burkholderiales</taxon>
        <taxon>Comamonadaceae</taxon>
        <taxon>Variovorax</taxon>
    </lineage>
</organism>
<evidence type="ECO:0000313" key="2">
    <source>
        <dbReference type="Proteomes" id="UP001363010"/>
    </source>
</evidence>
<accession>A0ABU8W952</accession>
<evidence type="ECO:0000313" key="1">
    <source>
        <dbReference type="EMBL" id="MEJ8826574.1"/>
    </source>
</evidence>